<dbReference type="PROSITE" id="PS52019">
    <property type="entry name" value="PKS_MFAS_DH"/>
    <property type="match status" value="1"/>
</dbReference>
<dbReference type="InterPro" id="IPR009081">
    <property type="entry name" value="PP-bd_ACP"/>
</dbReference>
<dbReference type="SMART" id="SM00825">
    <property type="entry name" value="PKS_KS"/>
    <property type="match status" value="1"/>
</dbReference>
<dbReference type="STRING" id="86259.A0A4Z1P7Z3"/>
<dbReference type="Pfam" id="PF22621">
    <property type="entry name" value="CurL-like_PKS_C"/>
    <property type="match status" value="1"/>
</dbReference>
<protein>
    <submittedName>
        <fullName evidence="13">6-deoxyerythronolide-B synthase</fullName>
    </submittedName>
</protein>
<feature type="domain" description="Carrier" evidence="10">
    <location>
        <begin position="1657"/>
        <end position="1734"/>
    </location>
</feature>
<dbReference type="Gene3D" id="3.40.50.1820">
    <property type="entry name" value="alpha/beta hydrolase"/>
    <property type="match status" value="1"/>
</dbReference>
<dbReference type="InterPro" id="IPR020841">
    <property type="entry name" value="PKS_Beta-ketoAc_synthase_dom"/>
</dbReference>
<evidence type="ECO:0000256" key="9">
    <source>
        <dbReference type="SAM" id="MobiDB-lite"/>
    </source>
</evidence>
<dbReference type="SUPFAM" id="SSF53474">
    <property type="entry name" value="alpha/beta-Hydrolases"/>
    <property type="match status" value="1"/>
</dbReference>
<dbReference type="InterPro" id="IPR029058">
    <property type="entry name" value="AB_hydrolase_fold"/>
</dbReference>
<comment type="cofactor">
    <cofactor evidence="1">
        <name>pantetheine 4'-phosphate</name>
        <dbReference type="ChEBI" id="CHEBI:47942"/>
    </cofactor>
</comment>
<dbReference type="InterPro" id="IPR049551">
    <property type="entry name" value="PKS_DH_C"/>
</dbReference>
<evidence type="ECO:0000313" key="14">
    <source>
        <dbReference type="Proteomes" id="UP000298493"/>
    </source>
</evidence>
<evidence type="ECO:0000256" key="3">
    <source>
        <dbReference type="ARBA" id="ARBA00022553"/>
    </source>
</evidence>
<dbReference type="PANTHER" id="PTHR43775:SF45">
    <property type="entry name" value="CONIDIAL PIGMENT POLYKETIDE SYNTHASE ALB1"/>
    <property type="match status" value="1"/>
</dbReference>
<feature type="domain" description="PKS/mFAS DH" evidence="12">
    <location>
        <begin position="1298"/>
        <end position="1605"/>
    </location>
</feature>
<dbReference type="PROSITE" id="PS52004">
    <property type="entry name" value="KS3_2"/>
    <property type="match status" value="1"/>
</dbReference>
<dbReference type="Gene3D" id="3.40.366.10">
    <property type="entry name" value="Malonyl-Coenzyme A Acyl Carrier Protein, domain 2"/>
    <property type="match status" value="2"/>
</dbReference>
<keyword evidence="6" id="KW-0511">Multifunctional enzyme</keyword>
<dbReference type="InterPro" id="IPR001031">
    <property type="entry name" value="Thioesterase"/>
</dbReference>
<evidence type="ECO:0000256" key="7">
    <source>
        <dbReference type="ARBA" id="ARBA00055753"/>
    </source>
</evidence>
<dbReference type="Gene3D" id="3.30.70.250">
    <property type="entry name" value="Malonyl-CoA ACP transacylase, ACP-binding"/>
    <property type="match status" value="1"/>
</dbReference>
<dbReference type="InterPro" id="IPR014030">
    <property type="entry name" value="Ketoacyl_synth_N"/>
</dbReference>
<dbReference type="Pfam" id="PF00975">
    <property type="entry name" value="Thioesterase"/>
    <property type="match status" value="1"/>
</dbReference>
<evidence type="ECO:0000256" key="8">
    <source>
        <dbReference type="PROSITE-ProRule" id="PRU01363"/>
    </source>
</evidence>
<keyword evidence="3" id="KW-0597">Phosphoprotein</keyword>
<dbReference type="InterPro" id="IPR014031">
    <property type="entry name" value="Ketoacyl_synth_C"/>
</dbReference>
<dbReference type="Pfam" id="PF00109">
    <property type="entry name" value="ketoacyl-synt"/>
    <property type="match status" value="1"/>
</dbReference>
<dbReference type="GO" id="GO:0006633">
    <property type="term" value="P:fatty acid biosynthetic process"/>
    <property type="evidence" value="ECO:0007669"/>
    <property type="project" value="InterPro"/>
</dbReference>
<dbReference type="InterPro" id="IPR016035">
    <property type="entry name" value="Acyl_Trfase/lysoPLipase"/>
</dbReference>
<dbReference type="InterPro" id="IPR042104">
    <property type="entry name" value="PKS_dehydratase_sf"/>
</dbReference>
<dbReference type="Gene3D" id="1.10.1200.10">
    <property type="entry name" value="ACP-like"/>
    <property type="match status" value="2"/>
</dbReference>
<dbReference type="Pfam" id="PF00550">
    <property type="entry name" value="PP-binding"/>
    <property type="match status" value="2"/>
</dbReference>
<keyword evidence="2" id="KW-0596">Phosphopantetheine</keyword>
<dbReference type="SMART" id="SM00823">
    <property type="entry name" value="PKS_PP"/>
    <property type="match status" value="2"/>
</dbReference>
<dbReference type="CDD" id="cd00833">
    <property type="entry name" value="PKS"/>
    <property type="match status" value="1"/>
</dbReference>
<dbReference type="InterPro" id="IPR014043">
    <property type="entry name" value="Acyl_transferase_dom"/>
</dbReference>
<feature type="active site" description="Proton donor; for dehydratase activity" evidence="8">
    <location>
        <position position="1517"/>
    </location>
</feature>
<accession>A0A4Z1P7Z3</accession>
<dbReference type="InterPro" id="IPR030918">
    <property type="entry name" value="PT_fungal_PKS"/>
</dbReference>
<gene>
    <name evidence="13" type="ORF">E6O75_ATG04442</name>
</gene>
<dbReference type="InterPro" id="IPR016039">
    <property type="entry name" value="Thiolase-like"/>
</dbReference>
<dbReference type="Pfam" id="PF02801">
    <property type="entry name" value="Ketoacyl-synt_C"/>
    <property type="match status" value="1"/>
</dbReference>
<evidence type="ECO:0000256" key="1">
    <source>
        <dbReference type="ARBA" id="ARBA00001957"/>
    </source>
</evidence>
<evidence type="ECO:0000256" key="4">
    <source>
        <dbReference type="ARBA" id="ARBA00022679"/>
    </source>
</evidence>
<dbReference type="InterPro" id="IPR050091">
    <property type="entry name" value="PKS_NRPS_Biosynth_Enz"/>
</dbReference>
<dbReference type="GO" id="GO:0044550">
    <property type="term" value="P:secondary metabolite biosynthetic process"/>
    <property type="evidence" value="ECO:0007669"/>
    <property type="project" value="TreeGrafter"/>
</dbReference>
<dbReference type="FunFam" id="3.40.366.10:FF:000002">
    <property type="entry name" value="Probable polyketide synthase 2"/>
    <property type="match status" value="1"/>
</dbReference>
<dbReference type="NCBIfam" id="TIGR04532">
    <property type="entry name" value="PT_fungal_PKS"/>
    <property type="match status" value="1"/>
</dbReference>
<dbReference type="Gene3D" id="3.10.129.110">
    <property type="entry name" value="Polyketide synthase dehydratase"/>
    <property type="match status" value="1"/>
</dbReference>
<dbReference type="InterPro" id="IPR016036">
    <property type="entry name" value="Malonyl_transacylase_ACP-bd"/>
</dbReference>
<dbReference type="InterPro" id="IPR001227">
    <property type="entry name" value="Ac_transferase_dom_sf"/>
</dbReference>
<dbReference type="SUPFAM" id="SSF47336">
    <property type="entry name" value="ACP-like"/>
    <property type="match status" value="2"/>
</dbReference>
<dbReference type="GO" id="GO:0031177">
    <property type="term" value="F:phosphopantetheine binding"/>
    <property type="evidence" value="ECO:0007669"/>
    <property type="project" value="InterPro"/>
</dbReference>
<dbReference type="EMBL" id="SNSC02000004">
    <property type="protein sequence ID" value="TID25237.1"/>
    <property type="molecule type" value="Genomic_DNA"/>
</dbReference>
<dbReference type="InterPro" id="IPR018201">
    <property type="entry name" value="Ketoacyl_synth_AS"/>
</dbReference>
<feature type="active site" description="Proton acceptor; for dehydratase activity" evidence="8">
    <location>
        <position position="1330"/>
    </location>
</feature>
<evidence type="ECO:0000259" key="10">
    <source>
        <dbReference type="PROSITE" id="PS50075"/>
    </source>
</evidence>
<evidence type="ECO:0000256" key="6">
    <source>
        <dbReference type="ARBA" id="ARBA00023268"/>
    </source>
</evidence>
<dbReference type="Gene3D" id="3.40.47.10">
    <property type="match status" value="1"/>
</dbReference>
<proteinExistence type="predicted"/>
<keyword evidence="4" id="KW-0808">Transferase</keyword>
<feature type="region of interest" description="C-terminal hotdog fold" evidence="8">
    <location>
        <begin position="1459"/>
        <end position="1605"/>
    </location>
</feature>
<dbReference type="PROSITE" id="PS00606">
    <property type="entry name" value="KS3_1"/>
    <property type="match status" value="1"/>
</dbReference>
<dbReference type="FunFam" id="3.10.129.110:FF:000001">
    <property type="entry name" value="Sterigmatocystin biosynthesis polyketide synthase"/>
    <property type="match status" value="1"/>
</dbReference>
<dbReference type="PROSITE" id="PS00012">
    <property type="entry name" value="PHOSPHOPANTETHEINE"/>
    <property type="match status" value="1"/>
</dbReference>
<dbReference type="Pfam" id="PF00698">
    <property type="entry name" value="Acyl_transf_1"/>
    <property type="match status" value="1"/>
</dbReference>
<dbReference type="GO" id="GO:0004315">
    <property type="term" value="F:3-oxoacyl-[acyl-carrier-protein] synthase activity"/>
    <property type="evidence" value="ECO:0007669"/>
    <property type="project" value="InterPro"/>
</dbReference>
<dbReference type="PANTHER" id="PTHR43775">
    <property type="entry name" value="FATTY ACID SYNTHASE"/>
    <property type="match status" value="1"/>
</dbReference>
<dbReference type="SUPFAM" id="SSF53901">
    <property type="entry name" value="Thiolase-like"/>
    <property type="match status" value="1"/>
</dbReference>
<reference evidence="13 14" key="1">
    <citation type="submission" date="2019-04" db="EMBL/GenBank/DDBJ databases">
        <title>High contiguity whole genome sequence and gene annotation resource for two Venturia nashicola isolates.</title>
        <authorList>
            <person name="Prokchorchik M."/>
            <person name="Won K."/>
            <person name="Lee Y."/>
            <person name="Choi E.D."/>
            <person name="Segonzac C."/>
            <person name="Sohn K.H."/>
        </authorList>
    </citation>
    <scope>NUCLEOTIDE SEQUENCE [LARGE SCALE GENOMIC DNA]</scope>
    <source>
        <strain evidence="13 14">PRI2</strain>
    </source>
</reference>
<feature type="region of interest" description="N-terminal hotdog fold" evidence="8">
    <location>
        <begin position="1298"/>
        <end position="1431"/>
    </location>
</feature>
<dbReference type="InterPro" id="IPR020806">
    <property type="entry name" value="PKS_PP-bd"/>
</dbReference>
<dbReference type="FunFam" id="3.40.50.1820:FF:000116">
    <property type="entry name" value="Sterigmatocystin biosynthesis polyketide synthase"/>
    <property type="match status" value="1"/>
</dbReference>
<dbReference type="SUPFAM" id="SSF55048">
    <property type="entry name" value="Probable ACP-binding domain of malonyl-CoA ACP transacylase"/>
    <property type="match status" value="1"/>
</dbReference>
<dbReference type="Pfam" id="PF16073">
    <property type="entry name" value="SAT"/>
    <property type="match status" value="1"/>
</dbReference>
<dbReference type="SMART" id="SM00827">
    <property type="entry name" value="PKS_AT"/>
    <property type="match status" value="1"/>
</dbReference>
<dbReference type="FunFam" id="1.10.1200.10:FF:000011">
    <property type="entry name" value="Sterigmatocystin biosynthesis polyketide synthase"/>
    <property type="match status" value="1"/>
</dbReference>
<dbReference type="Gene3D" id="3.30.70.3290">
    <property type="match status" value="1"/>
</dbReference>
<dbReference type="PROSITE" id="PS50075">
    <property type="entry name" value="CARRIER"/>
    <property type="match status" value="2"/>
</dbReference>
<feature type="domain" description="Ketosynthase family 3 (KS3)" evidence="11">
    <location>
        <begin position="372"/>
        <end position="805"/>
    </location>
</feature>
<dbReference type="InterPro" id="IPR032088">
    <property type="entry name" value="SAT"/>
</dbReference>
<comment type="function">
    <text evidence="7">Non-reducing polyketide synthase; part of a gene cluster that mediates the biosynthesis of a yet unidentified natural product.</text>
</comment>
<feature type="domain" description="Carrier" evidence="10">
    <location>
        <begin position="1767"/>
        <end position="1848"/>
    </location>
</feature>
<dbReference type="Pfam" id="PF14765">
    <property type="entry name" value="PS-DH"/>
    <property type="match status" value="1"/>
</dbReference>
<dbReference type="Proteomes" id="UP000298493">
    <property type="component" value="Unassembled WGS sequence"/>
</dbReference>
<dbReference type="SMART" id="SM01294">
    <property type="entry name" value="PKS_PP_betabranch"/>
    <property type="match status" value="1"/>
</dbReference>
<dbReference type="SUPFAM" id="SSF52151">
    <property type="entry name" value="FabD/lysophospholipase-like"/>
    <property type="match status" value="1"/>
</dbReference>
<evidence type="ECO:0000313" key="13">
    <source>
        <dbReference type="EMBL" id="TID25237.1"/>
    </source>
</evidence>
<dbReference type="InterPro" id="IPR006162">
    <property type="entry name" value="Ppantetheine_attach_site"/>
</dbReference>
<evidence type="ECO:0000256" key="2">
    <source>
        <dbReference type="ARBA" id="ARBA00022450"/>
    </source>
</evidence>
<dbReference type="GO" id="GO:0004312">
    <property type="term" value="F:fatty acid synthase activity"/>
    <property type="evidence" value="ECO:0007669"/>
    <property type="project" value="TreeGrafter"/>
</dbReference>
<keyword evidence="14" id="KW-1185">Reference proteome</keyword>
<sequence>MEPCHLFVLGDQTIAFEASLQQLLHVKGNGYLNVFFEKIAFTLREEISGLPSHQQDLFPRFTTIVDLVHDLGSTKGTPALKFPLLCVYEIGQFIKYFGEGSRLYPAAGNSYLIGLCTGSYAAAAISTSRTVSELIPAGVEAVLVAFRTALHSLTTRNEIEQPVPESNASWSAVVSLKEKRAIELLAAFGQEHSLPKTSKPYLSAVSPTSVTISGPPTVLRSFLEASSLKPYYLPIETPYHAKHLFSTSDVDQIVGTFHDGVLQSYSTRIPLLSASNGKQFSATSYRSLLSSIVSDTLCELVRLDIVLQSCVDDILHELTPKRLSIFPVSSNAAQVFASKFSGSKQVEVSVNDMFNIDILGTQPALPSGKFQDSKIAIIGFSGRYPDSASNEEFWDLIHNGRDVHREIPPDRFDWKAHFDPTGKKKNTSRVKYGCFIKEPGMFDARFFNLSPRESENTDPAQRLAITATYEAIEMAGLVPNRTPSTRSDRIGVFFGVTSDDWREVNSGQNIDTYFIPGGNRAFIPGRISYFFRFSGPSISFDTACSSSFAAIQSACSYLWRGDCDTAVAGGTNVLTNPDNFAGLDRGHFLSTTGNCNAFDDGASGYCRADAVGSVILKRLEDAENDDDPIFGVIAGTYTNHCGQTVSITRPHSGDQEAVFKKIIRHANVNPMALSYVEMHGTGTQAGDGCEMGSVLNTFSVGLNREPQYPLHIGSVKANIGHAESASGVSSLIKVLMMMQHDEIPPHCGIKTKINHTYPLDLAERNVHIALKATPWFRENTLNGKRTAFLNNFSAAGGNTAVLLEDAPLPRAEIEETDPRTSHIITVTAKTSKSLKGNIDALMLYLEKHPETSLPRLSYTTTARRMQHNYRTIFSASEMKDLHEALEDRLSGADIRPIPVVSKIPKISFVFTGQGSLYIGMGKQLYDSSPYFKVEVLRFNSIAQRQGFSSFLPLIDGSASEEQLLDPTISHLGLTCLQMALTCLWASWGVFPSSVTGHSLGEYAALHAAGVLSANDTIFLVGTRAKLLSTHCSRGTHSMVAIKGSLDSIKPYIPGSTCEPTCINSPSATVVSGTIQDVDSFTTKCKAGGLECFPLEIPYAFHSAQVNPILEPFEVAARAVRFNIPTVPYFSPLLGKVVSDGQDIDARYLVRACRHAVNFQGAIEAANSSLIVDAQTLWLELGAHPACSGMIKSTLGSQVITMASLRKGVDAWKVITCVLGTLYTSGIDINWNEYHRGFRSCHKLLPLPRYCWDLKNYWIMYKNDFCLTKGDDPLSTLEAIAPTQIEQRPAPVYISPSVQRVLDQDMSSEISTLLIESDINDPRLSPVLQGHKVNGVALCPSSLYADMAMCMADYMLKAKGIATDGTGLDVCKMKVEKPLISNPANGLQLLRVSASVNWSMGVLSLAFYSMDAQGKKIADHAACQVQITEKQQWREEWKRNSYLIRSRVDSLRKGVEDGDSHLLKKGIVYKLFSSLVEYDSTYQGMQEVVLDSGQLEATAKVTFQVDDEGFYFNPRWVDSLGHIAGFIMNGNDHISSKSQVFVNHGWSRMRCATKFVRSKTYTTYNRMQLVGTTTLYSGDTYILDGDQIVAIFEGVQFQGVPRQVLDQLLPSKNGGVATAARPALPTKTLPDSQATSVPIAAIKPTVQPTKATTVPAKKPSDAPSKVLLSITSEEAGIDLKDLDPSADFADHGVDSLLSLNITGRLKEELGLDLPSSVFVDYPTVKELAAFVDADTASASSSRSSSFEKVDLELESASEDDLTGYETSASSVDEEFDVMNIVREIIATETRCDLADITDSSSFAELGVDSLLALNITGRLSELLDGNFSSNLLSDNDTLAELRCAIGLKPKTPAKGPTASGRAPNSRGEVVSSAPHATSVPLQGNPRTASKILFLFPDGSGSATSYASIPTISSSIAIYGLNCPWLKNPWDMKASLEQQSAKYLTEIRRRQPQGPYYFGGWSAGGICAYEACQQLARNGEETAKLILIDTPNPVGLENPPQRMYDFFESLDLFGTKGKAPPKWLRPHFDAFISSLDNYKVKPFRGPSLPTHIIYAKDGICKNPEDPRPEVRDDDPREMLWLLNNRTDFTAGGWASLVGTQNVKVEVLEEVNHFSMVAPGPKIKELSGFIERAME</sequence>
<dbReference type="InterPro" id="IPR036736">
    <property type="entry name" value="ACP-like_sf"/>
</dbReference>
<organism evidence="13 14">
    <name type="scientific">Venturia nashicola</name>
    <dbReference type="NCBI Taxonomy" id="86259"/>
    <lineage>
        <taxon>Eukaryota</taxon>
        <taxon>Fungi</taxon>
        <taxon>Dikarya</taxon>
        <taxon>Ascomycota</taxon>
        <taxon>Pezizomycotina</taxon>
        <taxon>Dothideomycetes</taxon>
        <taxon>Pleosporomycetidae</taxon>
        <taxon>Venturiales</taxon>
        <taxon>Venturiaceae</taxon>
        <taxon>Venturia</taxon>
    </lineage>
</organism>
<name>A0A4Z1P7Z3_9PEZI</name>
<feature type="region of interest" description="Disordered" evidence="9">
    <location>
        <begin position="1851"/>
        <end position="1879"/>
    </location>
</feature>
<keyword evidence="5" id="KW-0677">Repeat</keyword>
<dbReference type="InterPro" id="IPR049900">
    <property type="entry name" value="PKS_mFAS_DH"/>
</dbReference>
<evidence type="ECO:0000259" key="12">
    <source>
        <dbReference type="PROSITE" id="PS52019"/>
    </source>
</evidence>
<evidence type="ECO:0000256" key="5">
    <source>
        <dbReference type="ARBA" id="ARBA00022737"/>
    </source>
</evidence>
<comment type="caution">
    <text evidence="13">The sequence shown here is derived from an EMBL/GenBank/DDBJ whole genome shotgun (WGS) entry which is preliminary data.</text>
</comment>
<evidence type="ECO:0000259" key="11">
    <source>
        <dbReference type="PROSITE" id="PS52004"/>
    </source>
</evidence>